<dbReference type="GO" id="GO:0032012">
    <property type="term" value="P:regulation of ARF protein signal transduction"/>
    <property type="evidence" value="ECO:0007669"/>
    <property type="project" value="TreeGrafter"/>
</dbReference>
<dbReference type="CTD" id="55738"/>
<dbReference type="RefSeq" id="XP_064483469.1">
    <property type="nucleotide sequence ID" value="XM_064627399.1"/>
</dbReference>
<evidence type="ECO:0000256" key="3">
    <source>
        <dbReference type="ARBA" id="ARBA00022771"/>
    </source>
</evidence>
<dbReference type="SUPFAM" id="SSF57863">
    <property type="entry name" value="ArfGap/RecO-like zinc finger"/>
    <property type="match status" value="1"/>
</dbReference>
<dbReference type="KEGG" id="oti:135396437"/>
<accession>A0A2R5LMN3</accession>
<feature type="compositionally biased region" description="Basic and acidic residues" evidence="6">
    <location>
        <begin position="348"/>
        <end position="379"/>
    </location>
</feature>
<dbReference type="GO" id="GO:0005096">
    <property type="term" value="F:GTPase activator activity"/>
    <property type="evidence" value="ECO:0007669"/>
    <property type="project" value="UniProtKB-KW"/>
</dbReference>
<dbReference type="AlphaFoldDB" id="A0A2R5LMN3"/>
<feature type="compositionally biased region" description="Polar residues" evidence="6">
    <location>
        <begin position="126"/>
        <end position="142"/>
    </location>
</feature>
<evidence type="ECO:0000256" key="4">
    <source>
        <dbReference type="ARBA" id="ARBA00022833"/>
    </source>
</evidence>
<dbReference type="SMART" id="SM00105">
    <property type="entry name" value="ArfGap"/>
    <property type="match status" value="1"/>
</dbReference>
<organism evidence="8">
    <name type="scientific">Ornithodoros turicata</name>
    <dbReference type="NCBI Taxonomy" id="34597"/>
    <lineage>
        <taxon>Eukaryota</taxon>
        <taxon>Metazoa</taxon>
        <taxon>Ecdysozoa</taxon>
        <taxon>Arthropoda</taxon>
        <taxon>Chelicerata</taxon>
        <taxon>Arachnida</taxon>
        <taxon>Acari</taxon>
        <taxon>Parasitiformes</taxon>
        <taxon>Ixodida</taxon>
        <taxon>Ixodoidea</taxon>
        <taxon>Argasidae</taxon>
        <taxon>Ornithodorinae</taxon>
        <taxon>Ornithodoros</taxon>
    </lineage>
</organism>
<dbReference type="GO" id="GO:0008270">
    <property type="term" value="F:zinc ion binding"/>
    <property type="evidence" value="ECO:0007669"/>
    <property type="project" value="UniProtKB-KW"/>
</dbReference>
<dbReference type="InterPro" id="IPR001164">
    <property type="entry name" value="ArfGAP_dom"/>
</dbReference>
<evidence type="ECO:0000256" key="1">
    <source>
        <dbReference type="ARBA" id="ARBA00022468"/>
    </source>
</evidence>
<keyword evidence="3 5" id="KW-0863">Zinc-finger</keyword>
<proteinExistence type="predicted"/>
<dbReference type="GO" id="GO:0030100">
    <property type="term" value="P:regulation of endocytosis"/>
    <property type="evidence" value="ECO:0007669"/>
    <property type="project" value="TreeGrafter"/>
</dbReference>
<sequence>MASPRTRRVLQDLRPKNSNNKCFECGAHNPQWASVTYGIWICLECSGKHRGLGVHLSFVRSVTMDKWKESELEKMRCGGNDQARRFLESHADWDPSAPIARRYESRAAALYRDKIATEVLGKTWSEETSNAGRSTIPKSSSVPEPDCSGGWDSYQSGAGNFSYNMEQVAHSRDNFFERVQAENASRRDDIPPSQGGKYTGFGNSMPRSQSASTEIFDGAWSSLSMGFSSLASNASKIASKASENALRMGSFAAQKVVEISGNVNEKVKEGTLIGDLQTQVATLGVKVADASRRGVHDLSTLFASSSLETSGERSSLLQRSRKQGDCSDAPLLFDAEEDLWASQSSSPTEEKRRDSKKESRRKSGDNKLIDLGQDVRDSDWDSGWQDGGWEQLDRGYQRVGTEAD</sequence>
<dbReference type="EMBL" id="GGLE01006431">
    <property type="protein sequence ID" value="MBY10557.1"/>
    <property type="molecule type" value="Transcribed_RNA"/>
</dbReference>
<feature type="region of interest" description="Disordered" evidence="6">
    <location>
        <begin position="338"/>
        <end position="404"/>
    </location>
</feature>
<evidence type="ECO:0000256" key="6">
    <source>
        <dbReference type="SAM" id="MobiDB-lite"/>
    </source>
</evidence>
<dbReference type="PRINTS" id="PR00405">
    <property type="entry name" value="REVINTRACTNG"/>
</dbReference>
<feature type="region of interest" description="Disordered" evidence="6">
    <location>
        <begin position="182"/>
        <end position="209"/>
    </location>
</feature>
<feature type="domain" description="Arf-GAP" evidence="7">
    <location>
        <begin position="7"/>
        <end position="124"/>
    </location>
</feature>
<reference evidence="8" key="1">
    <citation type="submission" date="2018-03" db="EMBL/GenBank/DDBJ databases">
        <title>The relapsing fever spirochete Borrelia turicatae persists in the highly oxidative environment of its soft-bodied tick vector.</title>
        <authorList>
            <person name="Bourret T.J."/>
            <person name="Boyle W.K."/>
            <person name="Valenzuela J.G."/>
            <person name="Oliveira F."/>
            <person name="Lopez J.E."/>
        </authorList>
    </citation>
    <scope>NUCLEOTIDE SEQUENCE</scope>
    <source>
        <strain evidence="8">Kansas strain/isolate</strain>
        <tissue evidence="8">Salivary glands</tissue>
    </source>
</reference>
<dbReference type="PROSITE" id="PS50115">
    <property type="entry name" value="ARFGAP"/>
    <property type="match status" value="1"/>
</dbReference>
<keyword evidence="2" id="KW-0479">Metal-binding</keyword>
<feature type="region of interest" description="Disordered" evidence="6">
    <location>
        <begin position="126"/>
        <end position="149"/>
    </location>
</feature>
<dbReference type="CDD" id="cd08830">
    <property type="entry name" value="ArfGap_ArfGap1"/>
    <property type="match status" value="1"/>
</dbReference>
<dbReference type="Gene3D" id="1.10.220.150">
    <property type="entry name" value="Arf GTPase activating protein"/>
    <property type="match status" value="1"/>
</dbReference>
<name>A0A2R5LMN3_9ACAR</name>
<evidence type="ECO:0000256" key="5">
    <source>
        <dbReference type="PROSITE-ProRule" id="PRU00288"/>
    </source>
</evidence>
<keyword evidence="4" id="KW-0862">Zinc</keyword>
<dbReference type="PANTHER" id="PTHR46395">
    <property type="entry name" value="ADP-RIBOSYLATION FACTOR GTPASE-ACTIVATING PROTEIN 1"/>
    <property type="match status" value="1"/>
</dbReference>
<dbReference type="FunFam" id="1.10.220.150:FF:000014">
    <property type="entry name" value="ADP-ribosylation factor GTPase-activating protein"/>
    <property type="match status" value="1"/>
</dbReference>
<dbReference type="InterPro" id="IPR038508">
    <property type="entry name" value="ArfGAP_dom_sf"/>
</dbReference>
<dbReference type="PANTHER" id="PTHR46395:SF1">
    <property type="entry name" value="ADP-RIBOSYLATION FACTOR GTPASE-ACTIVATING PROTEIN 1"/>
    <property type="match status" value="1"/>
</dbReference>
<protein>
    <submittedName>
        <fullName evidence="8">Putative adp-ribosylation factor gtpase-activating protein 1 isoform x2</fullName>
    </submittedName>
</protein>
<dbReference type="RefSeq" id="XP_064483470.1">
    <property type="nucleotide sequence ID" value="XM_064627400.1"/>
</dbReference>
<evidence type="ECO:0000259" key="7">
    <source>
        <dbReference type="PROSITE" id="PS50115"/>
    </source>
</evidence>
<dbReference type="InterPro" id="IPR037278">
    <property type="entry name" value="ARFGAP/RecO"/>
</dbReference>
<keyword evidence="1" id="KW-0343">GTPase activation</keyword>
<evidence type="ECO:0000313" key="8">
    <source>
        <dbReference type="EMBL" id="MBY10557.1"/>
    </source>
</evidence>
<dbReference type="GO" id="GO:0000139">
    <property type="term" value="C:Golgi membrane"/>
    <property type="evidence" value="ECO:0007669"/>
    <property type="project" value="TreeGrafter"/>
</dbReference>
<dbReference type="GeneID" id="135396437"/>
<evidence type="ECO:0000256" key="2">
    <source>
        <dbReference type="ARBA" id="ARBA00022723"/>
    </source>
</evidence>
<dbReference type="Pfam" id="PF01412">
    <property type="entry name" value="ArfGap"/>
    <property type="match status" value="1"/>
</dbReference>